<feature type="compositionally biased region" description="Basic and acidic residues" evidence="2">
    <location>
        <begin position="24"/>
        <end position="35"/>
    </location>
</feature>
<feature type="region of interest" description="Disordered" evidence="2">
    <location>
        <begin position="186"/>
        <end position="215"/>
    </location>
</feature>
<feature type="region of interest" description="Disordered" evidence="2">
    <location>
        <begin position="416"/>
        <end position="591"/>
    </location>
</feature>
<protein>
    <submittedName>
        <fullName evidence="3">Uncharacterized protein</fullName>
    </submittedName>
</protein>
<feature type="compositionally biased region" description="Polar residues" evidence="2">
    <location>
        <begin position="1141"/>
        <end position="1152"/>
    </location>
</feature>
<feature type="region of interest" description="Disordered" evidence="2">
    <location>
        <begin position="791"/>
        <end position="813"/>
    </location>
</feature>
<feature type="compositionally biased region" description="Low complexity" evidence="2">
    <location>
        <begin position="233"/>
        <end position="242"/>
    </location>
</feature>
<accession>U6LKN7</accession>
<evidence type="ECO:0000256" key="2">
    <source>
        <dbReference type="SAM" id="MobiDB-lite"/>
    </source>
</evidence>
<feature type="compositionally biased region" description="Basic and acidic residues" evidence="2">
    <location>
        <begin position="802"/>
        <end position="813"/>
    </location>
</feature>
<keyword evidence="1" id="KW-0175">Coiled coil</keyword>
<feature type="region of interest" description="Disordered" evidence="2">
    <location>
        <begin position="1108"/>
        <end position="1176"/>
    </location>
</feature>
<feature type="compositionally biased region" description="Low complexity" evidence="2">
    <location>
        <begin position="899"/>
        <end position="910"/>
    </location>
</feature>
<dbReference type="VEuPathDB" id="ToxoDB:EBH_0070020"/>
<sequence length="1994" mass="210242">MVDSPFTEELLSATQPATTPAIPREGEAPRGDDPTSVHATLVVERDSSVVSLTPSLSSLVPASTKIIRHCEETEHRLTSDLYPSLMPLPTTAPITHMRRSSAHSEASISPFRLAGKGLPDEADSEQRDPPRERVIPDTSENIDPVQHQMEQQQEAEATLKNGRPSFAPSSVERIASSRCSSLLLEEMPSPRSPEAAPFSRSAGAEQHEGGTSVPEQPIDAAWRRHVRSLCSTTSSLDSSVSDLRLREETRRNTKRNASPLTARNLRAQLLQRQQQQGLRKSDSPLRPQQASVAASASAPVTPLRFHVASWQQRKDRLDGHTPPRPEHTGAVAASSAAAEAPAAASVAAEAATPTAERPTTHGGSVRSILRGGSASGSSNSISSRRVVFTPIPKPLCSAVGEGKETSPWLDQDAAADEQAAPGGSIGTPKPAEGGAAAPAPDCGEPPPPLLSESVPIIEQIQHQEEQQQAVPGAPTESSRHPSEDRRRGSANGSSERLQQPNEQLQPCGGRSEAQLQLQQHRGRAEGDAVAEQVHLEAEAASQGMAAADAAAATAATMNTDTQETRAHPTTEAATLGESTSEPAPPSTTEAPADLEAQAEVTDIAVPVHEPAVFGPAIAGPTAEVVNAAAAAAETGTNGDLGAEAVDTDAAQVLQVPSASATQVSVGEAEVHPTGEPPAAESSDGPTDSLEAGGGSVSYCSSSTRVLVVSSEGESELLLQSASCLVAPTLSEPLCADPTPLRKAPARPPTGPEARSAAAARRARVACVGASPVITSIDSPAAAGAIVDASATTGAEEMTPQRISEDEANNHREQAAAGRHLPLQQQQEHGQAPMRTLNEYTGVTPESGLGVQHENLTGTEDVDACSSAAVSAAAPGLVVVQTDATGGHSNPLAQAGYSGQQSEKQQQQQQQNVSDEAELASVDGSETSSTPVTPFAGPDPLSGDAPFSPRLAVPSGRGGSRIVSTSAMSFLLSVRHQLEAEAAVQQDRQPQQQEQGQRQLEQQEEGSPSHDLHEPSLGREGCEATEKDSQADQQKQQQGQLEQQEQQQVGAKEQQRLEEATFNPPGSHEQRQEVEGVRIPGLSQVAAEGEGDDAVAGVAVSDAAAAATSSRQSSGAQSEASDSQAAPFTHACRNSDPRSADLRSTNSCISSSSEHFRGGVTASPKAGNSSSSNPPWRTQWKELDALTSRLLQGLPRALTVIAEEEGNLPAAVREPEAVLAVAPSAPETKEAGTTELSGEVETAISHLSWVDYREERLRELCEKGRPDIGAQCEDIDNSGVQEGNEEFSEVQQVLKHRLMKRSFGVASATAEELLMQPAKTRSEWKEVCARTEESLQQQLRHQIEPLAQHMTRDLQQLEEVLEATASRAEGAAEAKRLRLSRESWESGFIALAEQRHVGLQAAAGNVDARAASLGHMLEQETQLAEEIAAMKAEIRGFENTSDDLRLLADIRHKESIVKAFERLSGVRIQRVSTTGLVAELAWPRSRPAAAALQIPVDTCARDAVPPRASISKPFGRLHGTADYPAASTRITISWSREETQQTDMRRRTLPVRVPVSVTTNAAAAAEAAAANEPATPTRQRVQILKPCLPPGGLPTDSAVCTPLLAPRRGRAYGSDKAAPAGAAAPTAADAAASNSGIVLQWNQPQPLPAATGEPRSLPITSCKLQSRFPVLRAVAAVAASGTADGAANAEALPPHRRWMFTVDQLRYFLLGAVQRSLQQILLRQGSRHGVCEGLRGAPTARESFCDTRETGAARVSHLPSVGMRGLSGSDDISSRSPTESGSSSSEVEAAEGRHPAVGTPPFPDLSTVRALLLHAHAAAGRAALLHDQLLLLLHAFTSVTSVDCKLSQLNCATETASIDLSEALTRGSLLLAVEAVEVKCLSALDDMCTDGQEACKALHSALMARLEVLWDSEKQTLSSECCIKAFSDEGLVECLYSACDECGYSRAIEDWRRDHGASTQADDFAYLASWGSAEAGALERWTSLLEDAGIAARVP</sequence>
<feature type="compositionally biased region" description="Basic and acidic residues" evidence="2">
    <location>
        <begin position="124"/>
        <end position="135"/>
    </location>
</feature>
<feature type="coiled-coil region" evidence="1">
    <location>
        <begin position="1346"/>
        <end position="1373"/>
    </location>
</feature>
<feature type="region of interest" description="Disordered" evidence="2">
    <location>
        <begin position="96"/>
        <end position="141"/>
    </location>
</feature>
<feature type="region of interest" description="Disordered" evidence="2">
    <location>
        <begin position="1755"/>
        <end position="1800"/>
    </location>
</feature>
<feature type="compositionally biased region" description="Basic and acidic residues" evidence="2">
    <location>
        <begin position="312"/>
        <end position="327"/>
    </location>
</feature>
<feature type="compositionally biased region" description="Low complexity" evidence="2">
    <location>
        <begin position="538"/>
        <end position="555"/>
    </location>
</feature>
<feature type="region of interest" description="Disordered" evidence="2">
    <location>
        <begin position="881"/>
        <end position="958"/>
    </location>
</feature>
<proteinExistence type="predicted"/>
<dbReference type="OrthoDB" id="346720at2759"/>
<feature type="compositionally biased region" description="Low complexity" evidence="2">
    <location>
        <begin position="984"/>
        <end position="999"/>
    </location>
</feature>
<feature type="region of interest" description="Disordered" evidence="2">
    <location>
        <begin position="233"/>
        <end position="298"/>
    </location>
</feature>
<evidence type="ECO:0000313" key="3">
    <source>
        <dbReference type="EMBL" id="CDJ49828.1"/>
    </source>
</evidence>
<feature type="compositionally biased region" description="Low complexity" evidence="2">
    <location>
        <begin position="1030"/>
        <end position="1051"/>
    </location>
</feature>
<feature type="compositionally biased region" description="Polar residues" evidence="2">
    <location>
        <begin position="881"/>
        <end position="891"/>
    </location>
</feature>
<feature type="region of interest" description="Disordered" evidence="2">
    <location>
        <begin position="981"/>
        <end position="1054"/>
    </location>
</feature>
<feature type="region of interest" description="Disordered" evidence="2">
    <location>
        <begin position="1"/>
        <end position="37"/>
    </location>
</feature>
<reference evidence="3" key="1">
    <citation type="submission" date="2013-10" db="EMBL/GenBank/DDBJ databases">
        <title>Genomic analysis of the causative agents of coccidiosis in chickens.</title>
        <authorList>
            <person name="Reid A.J."/>
            <person name="Blake D."/>
            <person name="Billington K."/>
            <person name="Browne H."/>
            <person name="Dunn M."/>
            <person name="Hung S."/>
            <person name="Kawahara F."/>
            <person name="Miranda-Saavedra D."/>
            <person name="Mourier T."/>
            <person name="Nagra H."/>
            <person name="Otto T.D."/>
            <person name="Rawlings N."/>
            <person name="Sanchez A."/>
            <person name="Sanders M."/>
            <person name="Subramaniam C."/>
            <person name="Tay Y."/>
            <person name="Dear P."/>
            <person name="Doerig C."/>
            <person name="Gruber A."/>
            <person name="Parkinson J."/>
            <person name="Shirley M."/>
            <person name="Wan K.L."/>
            <person name="Berriman M."/>
            <person name="Tomley F."/>
            <person name="Pain A."/>
        </authorList>
    </citation>
    <scope>NUCLEOTIDE SEQUENCE [LARGE SCALE GENOMIC DNA]</scope>
    <source>
        <strain evidence="3">Houghton</strain>
    </source>
</reference>
<reference evidence="3" key="2">
    <citation type="submission" date="2013-10" db="EMBL/GenBank/DDBJ databases">
        <authorList>
            <person name="Aslett M."/>
        </authorList>
    </citation>
    <scope>NUCLEOTIDE SEQUENCE [LARGE SCALE GENOMIC DNA]</scope>
    <source>
        <strain evidence="3">Houghton</strain>
    </source>
</reference>
<feature type="compositionally biased region" description="Low complexity" evidence="2">
    <location>
        <begin position="1108"/>
        <end position="1120"/>
    </location>
</feature>
<feature type="compositionally biased region" description="Basic and acidic residues" evidence="2">
    <location>
        <begin position="1006"/>
        <end position="1029"/>
    </location>
</feature>
<name>U6LKN7_9EIME</name>
<feature type="compositionally biased region" description="Low complexity" evidence="2">
    <location>
        <begin position="428"/>
        <end position="442"/>
    </location>
</feature>
<feature type="compositionally biased region" description="Polar residues" evidence="2">
    <location>
        <begin position="490"/>
        <end position="504"/>
    </location>
</feature>
<feature type="compositionally biased region" description="Low complexity" evidence="2">
    <location>
        <begin position="370"/>
        <end position="381"/>
    </location>
</feature>
<gene>
    <name evidence="3" type="ORF">EBH_0070020</name>
</gene>
<feature type="compositionally biased region" description="Low complexity" evidence="2">
    <location>
        <begin position="263"/>
        <end position="278"/>
    </location>
</feature>
<evidence type="ECO:0000256" key="1">
    <source>
        <dbReference type="SAM" id="Coils"/>
    </source>
</evidence>
<feature type="compositionally biased region" description="Basic and acidic residues" evidence="2">
    <location>
        <begin position="477"/>
        <end position="487"/>
    </location>
</feature>
<feature type="region of interest" description="Disordered" evidence="2">
    <location>
        <begin position="312"/>
        <end position="381"/>
    </location>
</feature>
<dbReference type="EMBL" id="HG711880">
    <property type="protein sequence ID" value="CDJ49828.1"/>
    <property type="molecule type" value="Genomic_DNA"/>
</dbReference>
<feature type="compositionally biased region" description="Low complexity" evidence="2">
    <location>
        <begin position="577"/>
        <end position="591"/>
    </location>
</feature>
<feature type="compositionally biased region" description="Low complexity" evidence="2">
    <location>
        <begin position="287"/>
        <end position="298"/>
    </location>
</feature>
<feature type="compositionally biased region" description="Polar residues" evidence="2">
    <location>
        <begin position="1165"/>
        <end position="1175"/>
    </location>
</feature>
<feature type="compositionally biased region" description="Low complexity" evidence="2">
    <location>
        <begin position="1773"/>
        <end position="1786"/>
    </location>
</feature>
<feature type="compositionally biased region" description="Low complexity" evidence="2">
    <location>
        <begin position="450"/>
        <end position="460"/>
    </location>
</feature>
<dbReference type="Proteomes" id="UP000030750">
    <property type="component" value="Unassembled WGS sequence"/>
</dbReference>
<evidence type="ECO:0000313" key="4">
    <source>
        <dbReference type="Proteomes" id="UP000030750"/>
    </source>
</evidence>
<feature type="compositionally biased region" description="Low complexity" evidence="2">
    <location>
        <begin position="330"/>
        <end position="356"/>
    </location>
</feature>
<keyword evidence="4" id="KW-1185">Reference proteome</keyword>
<feature type="region of interest" description="Disordered" evidence="2">
    <location>
        <begin position="656"/>
        <end position="695"/>
    </location>
</feature>
<organism evidence="3 4">
    <name type="scientific">Eimeria brunetti</name>
    <dbReference type="NCBI Taxonomy" id="51314"/>
    <lineage>
        <taxon>Eukaryota</taxon>
        <taxon>Sar</taxon>
        <taxon>Alveolata</taxon>
        <taxon>Apicomplexa</taxon>
        <taxon>Conoidasida</taxon>
        <taxon>Coccidia</taxon>
        <taxon>Eucoccidiorida</taxon>
        <taxon>Eimeriorina</taxon>
        <taxon>Eimeriidae</taxon>
        <taxon>Eimeria</taxon>
    </lineage>
</organism>